<dbReference type="PANTHER" id="PTHR30204:SF69">
    <property type="entry name" value="MERR-FAMILY TRANSCRIPTIONAL REGULATOR"/>
    <property type="match status" value="1"/>
</dbReference>
<dbReference type="GO" id="GO:0003677">
    <property type="term" value="F:DNA binding"/>
    <property type="evidence" value="ECO:0007669"/>
    <property type="project" value="UniProtKB-KW"/>
</dbReference>
<evidence type="ECO:0000256" key="3">
    <source>
        <dbReference type="ARBA" id="ARBA00023125"/>
    </source>
</evidence>
<keyword evidence="4" id="KW-0804">Transcription</keyword>
<dbReference type="PANTHER" id="PTHR30204">
    <property type="entry name" value="REDOX-CYCLING DRUG-SENSING TRANSCRIPTIONAL ACTIVATOR SOXR"/>
    <property type="match status" value="1"/>
</dbReference>
<dbReference type="RefSeq" id="WP_019621595.1">
    <property type="nucleotide sequence ID" value="NZ_AP014545.1"/>
</dbReference>
<protein>
    <submittedName>
        <fullName evidence="6">MerR family transcriptional regulator</fullName>
    </submittedName>
</protein>
<keyword evidence="7" id="KW-1185">Reference proteome</keyword>
<dbReference type="PROSITE" id="PS50937">
    <property type="entry name" value="HTH_MERR_2"/>
    <property type="match status" value="1"/>
</dbReference>
<dbReference type="Pfam" id="PF13411">
    <property type="entry name" value="MerR_1"/>
    <property type="match status" value="1"/>
</dbReference>
<evidence type="ECO:0000259" key="5">
    <source>
        <dbReference type="PROSITE" id="PS50937"/>
    </source>
</evidence>
<reference evidence="6 7" key="1">
    <citation type="journal article" date="2008" name="Int. J. Syst. Evol. Microbiol.">
        <title>Amphritea japonica sp. nov. and Amphritea balenae sp. nov., isolated from the sediment adjacent to sperm whale carcasses off Kagoshima, Japan.</title>
        <authorList>
            <person name="Miyazaki M."/>
            <person name="Nogi Y."/>
            <person name="Fujiwara Y."/>
            <person name="Kawato M."/>
            <person name="Nagahama T."/>
            <person name="Kubokawa K."/>
            <person name="Horikoshi K."/>
        </authorList>
    </citation>
    <scope>NUCLEOTIDE SEQUENCE [LARGE SCALE GENOMIC DNA]</scope>
    <source>
        <strain evidence="6 7">ATCC BAA-1530</strain>
    </source>
</reference>
<keyword evidence="3" id="KW-0238">DNA-binding</keyword>
<dbReference type="InterPro" id="IPR000551">
    <property type="entry name" value="MerR-type_HTH_dom"/>
</dbReference>
<feature type="domain" description="HTH merR-type" evidence="5">
    <location>
        <begin position="24"/>
        <end position="93"/>
    </location>
</feature>
<keyword evidence="1" id="KW-0678">Repressor</keyword>
<name>A0A7R6P4X7_9GAMM</name>
<evidence type="ECO:0000256" key="4">
    <source>
        <dbReference type="ARBA" id="ARBA00023163"/>
    </source>
</evidence>
<proteinExistence type="predicted"/>
<dbReference type="Gene3D" id="1.10.1660.10">
    <property type="match status" value="1"/>
</dbReference>
<sequence>MLSLDLSTGDALTLSLNCYGGVDVLTISALAKKANLSRTAVLYYEREGLLKPAVRDGNGYRLYGQKELERLALIVDYRAMGVPVSDIAILLEGSGEGEQKRILQGQLHRLQQEVERLHQQQVAILQFIQQPDIAEDRMVTKERWTEIMSAAGLSENDMHNWHIQFEKLEPGAHQEFLESLQIEVDEVQRIRVWSRC</sequence>
<dbReference type="AlphaFoldDB" id="A0A7R6P4X7"/>
<dbReference type="SUPFAM" id="SSF46955">
    <property type="entry name" value="Putative DNA-binding domain"/>
    <property type="match status" value="1"/>
</dbReference>
<evidence type="ECO:0000256" key="2">
    <source>
        <dbReference type="ARBA" id="ARBA00023015"/>
    </source>
</evidence>
<gene>
    <name evidence="6" type="ORF">AMJAP_1394</name>
</gene>
<dbReference type="KEGG" id="ajp:AMJAP_1394"/>
<keyword evidence="2" id="KW-0805">Transcription regulation</keyword>
<dbReference type="Proteomes" id="UP000595663">
    <property type="component" value="Chromosome"/>
</dbReference>
<dbReference type="EMBL" id="AP014545">
    <property type="protein sequence ID" value="BBB25989.1"/>
    <property type="molecule type" value="Genomic_DNA"/>
</dbReference>
<dbReference type="InterPro" id="IPR009061">
    <property type="entry name" value="DNA-bd_dom_put_sf"/>
</dbReference>
<dbReference type="PRINTS" id="PR00040">
    <property type="entry name" value="HTHMERR"/>
</dbReference>
<dbReference type="SMART" id="SM00422">
    <property type="entry name" value="HTH_MERR"/>
    <property type="match status" value="1"/>
</dbReference>
<dbReference type="InterPro" id="IPR047057">
    <property type="entry name" value="MerR_fam"/>
</dbReference>
<evidence type="ECO:0000313" key="6">
    <source>
        <dbReference type="EMBL" id="BBB25989.1"/>
    </source>
</evidence>
<organism evidence="6 7">
    <name type="scientific">Amphritea japonica ATCC BAA-1530</name>
    <dbReference type="NCBI Taxonomy" id="1278309"/>
    <lineage>
        <taxon>Bacteria</taxon>
        <taxon>Pseudomonadati</taxon>
        <taxon>Pseudomonadota</taxon>
        <taxon>Gammaproteobacteria</taxon>
        <taxon>Oceanospirillales</taxon>
        <taxon>Oceanospirillaceae</taxon>
        <taxon>Amphritea</taxon>
    </lineage>
</organism>
<evidence type="ECO:0000313" key="7">
    <source>
        <dbReference type="Proteomes" id="UP000595663"/>
    </source>
</evidence>
<evidence type="ECO:0000256" key="1">
    <source>
        <dbReference type="ARBA" id="ARBA00022491"/>
    </source>
</evidence>
<accession>A0A7R6P4X7</accession>
<dbReference type="GO" id="GO:0003700">
    <property type="term" value="F:DNA-binding transcription factor activity"/>
    <property type="evidence" value="ECO:0007669"/>
    <property type="project" value="InterPro"/>
</dbReference>